<name>A0A0G2AHG1_9BACT</name>
<protein>
    <recommendedName>
        <fullName evidence="5">Antitoxin</fullName>
    </recommendedName>
</protein>
<comment type="similarity">
    <text evidence="1">Belongs to the phD/YefM antitoxin family.</text>
</comment>
<evidence type="ECO:0000256" key="2">
    <source>
        <dbReference type="SAM" id="MobiDB-lite"/>
    </source>
</evidence>
<dbReference type="Proteomes" id="UP000034054">
    <property type="component" value="Unassembled WGS sequence"/>
</dbReference>
<accession>A0A0G2AHG1</accession>
<sequence length="152" mass="17408">MENHLKRVLHLVQRTGDTMVVVDKDGNDAFVVMDLDQYEMLLDSQMGFEDEGDSLDVESESARKTEGEAGIWDVMQEAGDKGETWDVDQLNETEFADLEKQYQAFARGHVQEAVEETQKFQTQEETPDVESVAKNSDEDEYGEEQFYLEPVE</sequence>
<evidence type="ECO:0000256" key="1">
    <source>
        <dbReference type="ARBA" id="ARBA00009981"/>
    </source>
</evidence>
<comment type="caution">
    <text evidence="3">The sequence shown here is derived from an EMBL/GenBank/DDBJ whole genome shotgun (WGS) entry which is preliminary data.</text>
</comment>
<dbReference type="AlphaFoldDB" id="A0A0G2AHG1"/>
<dbReference type="EMBL" id="LCRH01000045">
    <property type="protein sequence ID" value="KKW32004.1"/>
    <property type="molecule type" value="Genomic_DNA"/>
</dbReference>
<proteinExistence type="inferred from homology"/>
<evidence type="ECO:0000313" key="4">
    <source>
        <dbReference type="Proteomes" id="UP000034054"/>
    </source>
</evidence>
<evidence type="ECO:0000313" key="3">
    <source>
        <dbReference type="EMBL" id="KKW32004.1"/>
    </source>
</evidence>
<dbReference type="InterPro" id="IPR036165">
    <property type="entry name" value="YefM-like_sf"/>
</dbReference>
<reference evidence="3 4" key="1">
    <citation type="journal article" date="2015" name="Nature">
        <title>rRNA introns, odd ribosomes, and small enigmatic genomes across a large radiation of phyla.</title>
        <authorList>
            <person name="Brown C.T."/>
            <person name="Hug L.A."/>
            <person name="Thomas B.C."/>
            <person name="Sharon I."/>
            <person name="Castelle C.J."/>
            <person name="Singh A."/>
            <person name="Wilkins M.J."/>
            <person name="Williams K.H."/>
            <person name="Banfield J.F."/>
        </authorList>
    </citation>
    <scope>NUCLEOTIDE SEQUENCE [LARGE SCALE GENOMIC DNA]</scope>
</reference>
<feature type="region of interest" description="Disordered" evidence="2">
    <location>
        <begin position="114"/>
        <end position="152"/>
    </location>
</feature>
<feature type="compositionally biased region" description="Acidic residues" evidence="2">
    <location>
        <begin position="50"/>
        <end position="59"/>
    </location>
</feature>
<feature type="region of interest" description="Disordered" evidence="2">
    <location>
        <begin position="50"/>
        <end position="69"/>
    </location>
</feature>
<evidence type="ECO:0008006" key="5">
    <source>
        <dbReference type="Google" id="ProtNLM"/>
    </source>
</evidence>
<dbReference type="SUPFAM" id="SSF143120">
    <property type="entry name" value="YefM-like"/>
    <property type="match status" value="1"/>
</dbReference>
<organism evidence="3 4">
    <name type="scientific">Candidatus Uhrbacteria bacterium GW2011_GWA2_52_8d</name>
    <dbReference type="NCBI Taxonomy" id="1618979"/>
    <lineage>
        <taxon>Bacteria</taxon>
        <taxon>Candidatus Uhriibacteriota</taxon>
    </lineage>
</organism>
<gene>
    <name evidence="3" type="ORF">UY76_C0045G0004</name>
</gene>